<evidence type="ECO:0000313" key="4">
    <source>
        <dbReference type="EMBL" id="SDF16029.1"/>
    </source>
</evidence>
<dbReference type="SUPFAM" id="SSF53335">
    <property type="entry name" value="S-adenosyl-L-methionine-dependent methyltransferases"/>
    <property type="match status" value="1"/>
</dbReference>
<dbReference type="PANTHER" id="PTHR43861">
    <property type="entry name" value="TRANS-ACONITATE 2-METHYLTRANSFERASE-RELATED"/>
    <property type="match status" value="1"/>
</dbReference>
<dbReference type="InterPro" id="IPR029063">
    <property type="entry name" value="SAM-dependent_MTases_sf"/>
</dbReference>
<dbReference type="GO" id="GO:0008168">
    <property type="term" value="F:methyltransferase activity"/>
    <property type="evidence" value="ECO:0007669"/>
    <property type="project" value="UniProtKB-KW"/>
</dbReference>
<dbReference type="OrthoDB" id="8385759at2"/>
<keyword evidence="5" id="KW-1185">Reference proteome</keyword>
<evidence type="ECO:0000256" key="2">
    <source>
        <dbReference type="ARBA" id="ARBA00022679"/>
    </source>
</evidence>
<keyword evidence="1 4" id="KW-0489">Methyltransferase</keyword>
<organism evidence="4 5">
    <name type="scientific">Thalassobaculum litoreum DSM 18839</name>
    <dbReference type="NCBI Taxonomy" id="1123362"/>
    <lineage>
        <taxon>Bacteria</taxon>
        <taxon>Pseudomonadati</taxon>
        <taxon>Pseudomonadota</taxon>
        <taxon>Alphaproteobacteria</taxon>
        <taxon>Rhodospirillales</taxon>
        <taxon>Thalassobaculaceae</taxon>
        <taxon>Thalassobaculum</taxon>
    </lineage>
</organism>
<protein>
    <submittedName>
        <fullName evidence="4">Methyltransferase domain-containing protein</fullName>
    </submittedName>
</protein>
<name>A0A8G2BGV4_9PROT</name>
<feature type="domain" description="Methyltransferase" evidence="3">
    <location>
        <begin position="53"/>
        <end position="147"/>
    </location>
</feature>
<evidence type="ECO:0000313" key="5">
    <source>
        <dbReference type="Proteomes" id="UP000198615"/>
    </source>
</evidence>
<keyword evidence="2 4" id="KW-0808">Transferase</keyword>
<evidence type="ECO:0000256" key="1">
    <source>
        <dbReference type="ARBA" id="ARBA00022603"/>
    </source>
</evidence>
<dbReference type="RefSeq" id="WP_093147890.1">
    <property type="nucleotide sequence ID" value="NZ_FNBW01000001.1"/>
</dbReference>
<proteinExistence type="predicted"/>
<reference evidence="4 5" key="1">
    <citation type="submission" date="2016-10" db="EMBL/GenBank/DDBJ databases">
        <authorList>
            <person name="Varghese N."/>
            <person name="Submissions S."/>
        </authorList>
    </citation>
    <scope>NUCLEOTIDE SEQUENCE [LARGE SCALE GENOMIC DNA]</scope>
    <source>
        <strain evidence="4 5">DSM 18839</strain>
    </source>
</reference>
<sequence length="275" mass="30293">MDRFRDANRAKWDELVQPHLTSGFYSVDALHAGNRRLDPIVDRELGDVAGLSVLHLQCHFGLDTLTLAQRGATVTGLDFSGEAIRAARALAQETGLAATFVEGDLYAAPDLISGSFDLVFVSWGTICWLPDLPSWARVAAHFLKPGGRLYFADCHPMAYVWDEGQGACDPTRGRFQTKYPYFHDPAPIELDDPDDYGSGHKTANTRTYEWAHPVSEIVTAVAAAGLVFEFLHEHPAITWALLPGLVKQDEDLHTWPVGTDPILPLSLSFQARKPA</sequence>
<dbReference type="PANTHER" id="PTHR43861:SF1">
    <property type="entry name" value="TRANS-ACONITATE 2-METHYLTRANSFERASE"/>
    <property type="match status" value="1"/>
</dbReference>
<dbReference type="Pfam" id="PF13649">
    <property type="entry name" value="Methyltransf_25"/>
    <property type="match status" value="1"/>
</dbReference>
<accession>A0A8G2BGV4</accession>
<dbReference type="CDD" id="cd02440">
    <property type="entry name" value="AdoMet_MTases"/>
    <property type="match status" value="1"/>
</dbReference>
<gene>
    <name evidence="4" type="ORF">SAMN05660686_00509</name>
</gene>
<evidence type="ECO:0000259" key="3">
    <source>
        <dbReference type="Pfam" id="PF13649"/>
    </source>
</evidence>
<dbReference type="EMBL" id="FNBW01000001">
    <property type="protein sequence ID" value="SDF16029.1"/>
    <property type="molecule type" value="Genomic_DNA"/>
</dbReference>
<dbReference type="GO" id="GO:0032259">
    <property type="term" value="P:methylation"/>
    <property type="evidence" value="ECO:0007669"/>
    <property type="project" value="UniProtKB-KW"/>
</dbReference>
<dbReference type="InterPro" id="IPR041698">
    <property type="entry name" value="Methyltransf_25"/>
</dbReference>
<dbReference type="AlphaFoldDB" id="A0A8G2BGV4"/>
<comment type="caution">
    <text evidence="4">The sequence shown here is derived from an EMBL/GenBank/DDBJ whole genome shotgun (WGS) entry which is preliminary data.</text>
</comment>
<dbReference type="Proteomes" id="UP000198615">
    <property type="component" value="Unassembled WGS sequence"/>
</dbReference>
<dbReference type="Gene3D" id="3.40.50.150">
    <property type="entry name" value="Vaccinia Virus protein VP39"/>
    <property type="match status" value="1"/>
</dbReference>